<dbReference type="EC" id="1.-.-.-" evidence="1"/>
<dbReference type="NCBIfam" id="NF008333">
    <property type="entry name" value="PRK11118.1"/>
    <property type="match status" value="1"/>
</dbReference>
<dbReference type="RefSeq" id="WP_112117546.1">
    <property type="nucleotide sequence ID" value="NZ_UAQE01000001.1"/>
</dbReference>
<dbReference type="PANTHER" id="PTHR39169:SF1">
    <property type="entry name" value="MONOOXYGENASE YDHR-RELATED"/>
    <property type="match status" value="1"/>
</dbReference>
<organism evidence="1 2">
    <name type="scientific">Lysinibacillus capsici</name>
    <dbReference type="NCBI Taxonomy" id="2115968"/>
    <lineage>
        <taxon>Bacteria</taxon>
        <taxon>Bacillati</taxon>
        <taxon>Bacillota</taxon>
        <taxon>Bacilli</taxon>
        <taxon>Bacillales</taxon>
        <taxon>Bacillaceae</taxon>
        <taxon>Lysinibacillus</taxon>
    </lineage>
</organism>
<dbReference type="InterPro" id="IPR014910">
    <property type="entry name" value="YdhR"/>
</dbReference>
<dbReference type="Proteomes" id="UP000251431">
    <property type="component" value="Unassembled WGS sequence"/>
</dbReference>
<dbReference type="Pfam" id="PF08803">
    <property type="entry name" value="ydhR"/>
    <property type="match status" value="1"/>
</dbReference>
<name>A0A2X0XR05_9BACI</name>
<dbReference type="AlphaFoldDB" id="A0A2X0XR05"/>
<dbReference type="SUPFAM" id="SSF54909">
    <property type="entry name" value="Dimeric alpha+beta barrel"/>
    <property type="match status" value="1"/>
</dbReference>
<dbReference type="EMBL" id="UAQE01000001">
    <property type="protein sequence ID" value="SPT99993.1"/>
    <property type="molecule type" value="Genomic_DNA"/>
</dbReference>
<evidence type="ECO:0000313" key="2">
    <source>
        <dbReference type="Proteomes" id="UP000251431"/>
    </source>
</evidence>
<sequence>MTYVLQVDFKLDGPFGDLMAEAFSDLAKSIYEEEGLLWKIWTESPETNEAGGIYLFESKRTAEQYIAMHSKRLAEFGITTINAKIFAINSKLTEVTKGPVKQLKKC</sequence>
<keyword evidence="1" id="KW-0560">Oxidoreductase</keyword>
<dbReference type="PANTHER" id="PTHR39169">
    <property type="match status" value="1"/>
</dbReference>
<dbReference type="InterPro" id="IPR011008">
    <property type="entry name" value="Dimeric_a/b-barrel"/>
</dbReference>
<dbReference type="Gene3D" id="3.30.70.100">
    <property type="match status" value="1"/>
</dbReference>
<keyword evidence="1" id="KW-0503">Monooxygenase</keyword>
<proteinExistence type="predicted"/>
<evidence type="ECO:0000313" key="1">
    <source>
        <dbReference type="EMBL" id="SPT99993.1"/>
    </source>
</evidence>
<protein>
    <submittedName>
        <fullName evidence="1">Putative monooxygenase</fullName>
        <ecNumber evidence="1">1.-.-.-</ecNumber>
    </submittedName>
</protein>
<dbReference type="GO" id="GO:0004497">
    <property type="term" value="F:monooxygenase activity"/>
    <property type="evidence" value="ECO:0007669"/>
    <property type="project" value="UniProtKB-KW"/>
</dbReference>
<gene>
    <name evidence="1" type="primary">ydhR</name>
    <name evidence="1" type="ORF">NCTC7582_02873</name>
</gene>
<reference evidence="1 2" key="1">
    <citation type="submission" date="2018-06" db="EMBL/GenBank/DDBJ databases">
        <authorList>
            <consortium name="Pathogen Informatics"/>
            <person name="Doyle S."/>
        </authorList>
    </citation>
    <scope>NUCLEOTIDE SEQUENCE [LARGE SCALE GENOMIC DNA]</scope>
    <source>
        <strain evidence="1 2">NCTC7582</strain>
    </source>
</reference>
<accession>A0A2X0XR05</accession>